<proteinExistence type="predicted"/>
<accession>A0AA90KIR2</accession>
<reference evidence="2" key="1">
    <citation type="submission" date="2023-05" db="EMBL/GenBank/DDBJ databases">
        <title>Streptantibioticus silvisoli sp. nov., acidotolerant actinomycetes 1 from pine litter.</title>
        <authorList>
            <person name="Swiecimska M."/>
            <person name="Golinska P."/>
            <person name="Sangal V."/>
            <person name="Wachnowicz B."/>
            <person name="Goodfellow M."/>
        </authorList>
    </citation>
    <scope>NUCLEOTIDE SEQUENCE</scope>
    <source>
        <strain evidence="2">SL13</strain>
    </source>
</reference>
<keyword evidence="1" id="KW-0472">Membrane</keyword>
<dbReference type="EMBL" id="JABXJJ020000047">
    <property type="protein sequence ID" value="MDI5973545.1"/>
    <property type="molecule type" value="Genomic_DNA"/>
</dbReference>
<sequence length="313" mass="33050">MGLLLDKIGEKLVDRWLTLLVLPGALFLAVTIAGAALGQSHALDVHRLAAVLTGWARSPAVADLGGQLVLLAATLAGSACASLLARSIGAVLQRGVLGADWRDWPSPLRRVAQRRTATRAARWSEAADAYNALRRLAAAARGAGERADATARRAALHAMMRIAAEAPDRPTWSGDRVHAAAVRLDRDHAIELDVVWPHLWLVLPDSTRDAVTAAASGLDQATVLGGWALLLAPVGWWWWPALPIAAAFAAVCRHRVRAGADLYAQLLEAAVRVHAGELAAQLGLDHAGPLDAALGEDLTRLLLTRVPPPPPAA</sequence>
<evidence type="ECO:0000313" key="2">
    <source>
        <dbReference type="EMBL" id="MDI5973545.1"/>
    </source>
</evidence>
<comment type="caution">
    <text evidence="2">The sequence shown here is derived from an EMBL/GenBank/DDBJ whole genome shotgun (WGS) entry which is preliminary data.</text>
</comment>
<dbReference type="RefSeq" id="WP_282699084.1">
    <property type="nucleotide sequence ID" value="NZ_JABXJJ020000047.1"/>
</dbReference>
<gene>
    <name evidence="2" type="ORF">POF50_030105</name>
</gene>
<evidence type="ECO:0008006" key="3">
    <source>
        <dbReference type="Google" id="ProtNLM"/>
    </source>
</evidence>
<organism evidence="2">
    <name type="scientific">Streptantibioticus silvisoli</name>
    <dbReference type="NCBI Taxonomy" id="2705255"/>
    <lineage>
        <taxon>Bacteria</taxon>
        <taxon>Bacillati</taxon>
        <taxon>Actinomycetota</taxon>
        <taxon>Actinomycetes</taxon>
        <taxon>Kitasatosporales</taxon>
        <taxon>Streptomycetaceae</taxon>
        <taxon>Streptantibioticus</taxon>
    </lineage>
</organism>
<name>A0AA90KIR2_9ACTN</name>
<keyword evidence="1" id="KW-0812">Transmembrane</keyword>
<evidence type="ECO:0000256" key="1">
    <source>
        <dbReference type="SAM" id="Phobius"/>
    </source>
</evidence>
<dbReference type="AlphaFoldDB" id="A0AA90KIR2"/>
<protein>
    <recommendedName>
        <fullName evidence="3">Vegetative cell wall protein gp1</fullName>
    </recommendedName>
</protein>
<feature type="transmembrane region" description="Helical" evidence="1">
    <location>
        <begin position="16"/>
        <end position="37"/>
    </location>
</feature>
<keyword evidence="1" id="KW-1133">Transmembrane helix</keyword>